<reference evidence="2 3" key="1">
    <citation type="submission" date="2020-08" db="EMBL/GenBank/DDBJ databases">
        <title>Whole genome shotgun sequence of Actinocatenispora thailandica NBRC 105041.</title>
        <authorList>
            <person name="Komaki H."/>
            <person name="Tamura T."/>
        </authorList>
    </citation>
    <scope>NUCLEOTIDE SEQUENCE [LARGE SCALE GENOMIC DNA]</scope>
    <source>
        <strain evidence="2 3">NBRC 105041</strain>
    </source>
</reference>
<proteinExistence type="predicted"/>
<dbReference type="AlphaFoldDB" id="A0A7R7I0F1"/>
<gene>
    <name evidence="2" type="ORF">Athai_54760</name>
</gene>
<name>A0A7R7I0F1_9ACTN</name>
<sequence length="117" mass="12873">MDDMDRDEMIALARRMYAAANQHDLAAVDEIFAADFRGVGITGPDQVKRAWSAMIERCPDFHVELVDAMVDGDRMALRATVTGVETAAGDDGYLTEWVRVADGRIADVWGVTNVALR</sequence>
<evidence type="ECO:0000313" key="2">
    <source>
        <dbReference type="EMBL" id="BCJ37973.1"/>
    </source>
</evidence>
<dbReference type="Pfam" id="PF12680">
    <property type="entry name" value="SnoaL_2"/>
    <property type="match status" value="1"/>
</dbReference>
<feature type="domain" description="SnoaL-like" evidence="1">
    <location>
        <begin position="13"/>
        <end position="107"/>
    </location>
</feature>
<protein>
    <recommendedName>
        <fullName evidence="1">SnoaL-like domain-containing protein</fullName>
    </recommendedName>
</protein>
<dbReference type="SUPFAM" id="SSF54427">
    <property type="entry name" value="NTF2-like"/>
    <property type="match status" value="1"/>
</dbReference>
<dbReference type="Gene3D" id="3.10.450.50">
    <property type="match status" value="1"/>
</dbReference>
<evidence type="ECO:0000313" key="3">
    <source>
        <dbReference type="Proteomes" id="UP000611640"/>
    </source>
</evidence>
<organism evidence="2 3">
    <name type="scientific">Actinocatenispora thailandica</name>
    <dbReference type="NCBI Taxonomy" id="227318"/>
    <lineage>
        <taxon>Bacteria</taxon>
        <taxon>Bacillati</taxon>
        <taxon>Actinomycetota</taxon>
        <taxon>Actinomycetes</taxon>
        <taxon>Micromonosporales</taxon>
        <taxon>Micromonosporaceae</taxon>
        <taxon>Actinocatenispora</taxon>
    </lineage>
</organism>
<dbReference type="InterPro" id="IPR037401">
    <property type="entry name" value="SnoaL-like"/>
</dbReference>
<evidence type="ECO:0000259" key="1">
    <source>
        <dbReference type="Pfam" id="PF12680"/>
    </source>
</evidence>
<accession>A0A7R7I0F1</accession>
<dbReference type="KEGG" id="atl:Athai_54760"/>
<dbReference type="InterPro" id="IPR032710">
    <property type="entry name" value="NTF2-like_dom_sf"/>
</dbReference>
<dbReference type="EMBL" id="AP023355">
    <property type="protein sequence ID" value="BCJ37973.1"/>
    <property type="molecule type" value="Genomic_DNA"/>
</dbReference>
<keyword evidence="3" id="KW-1185">Reference proteome</keyword>
<dbReference type="Proteomes" id="UP000611640">
    <property type="component" value="Chromosome"/>
</dbReference>